<dbReference type="Pfam" id="PF01636">
    <property type="entry name" value="APH"/>
    <property type="match status" value="1"/>
</dbReference>
<accession>A0ABY4WP67</accession>
<reference evidence="2" key="1">
    <citation type="submission" date="2022-06" db="EMBL/GenBank/DDBJ databases">
        <title>Genome sequencing of Brevibacillus sp. BB3-R1.</title>
        <authorList>
            <person name="Heo J."/>
            <person name="Lee D."/>
            <person name="Won M."/>
            <person name="Han B.-H."/>
            <person name="Hong S.-B."/>
            <person name="Kwon S.-W."/>
        </authorList>
    </citation>
    <scope>NUCLEOTIDE SEQUENCE</scope>
    <source>
        <strain evidence="2">BB3-R1</strain>
    </source>
</reference>
<dbReference type="PANTHER" id="PTHR39179:SF3">
    <property type="entry name" value="COTS-RELATED PROTEIN"/>
    <property type="match status" value="1"/>
</dbReference>
<dbReference type="Gene3D" id="3.30.200.20">
    <property type="entry name" value="Phosphorylase Kinase, domain 1"/>
    <property type="match status" value="1"/>
</dbReference>
<name>A0ABY4WP67_9BACL</name>
<evidence type="ECO:0000259" key="1">
    <source>
        <dbReference type="Pfam" id="PF01636"/>
    </source>
</evidence>
<proteinExistence type="predicted"/>
<evidence type="ECO:0000313" key="2">
    <source>
        <dbReference type="EMBL" id="USG68459.1"/>
    </source>
</evidence>
<dbReference type="RefSeq" id="WP_251876235.1">
    <property type="nucleotide sequence ID" value="NZ_CP098755.1"/>
</dbReference>
<dbReference type="Proteomes" id="UP001056500">
    <property type="component" value="Chromosome"/>
</dbReference>
<protein>
    <submittedName>
        <fullName evidence="2">Phosphotransferase</fullName>
    </submittedName>
</protein>
<dbReference type="SUPFAM" id="SSF56112">
    <property type="entry name" value="Protein kinase-like (PK-like)"/>
    <property type="match status" value="1"/>
</dbReference>
<keyword evidence="3" id="KW-1185">Reference proteome</keyword>
<gene>
    <name evidence="2" type="ORF">NDK47_18375</name>
</gene>
<dbReference type="EMBL" id="CP098755">
    <property type="protein sequence ID" value="USG68459.1"/>
    <property type="molecule type" value="Genomic_DNA"/>
</dbReference>
<dbReference type="PANTHER" id="PTHR39179">
    <property type="entry name" value="SPORE COAT PROTEIN I"/>
    <property type="match status" value="1"/>
</dbReference>
<sequence>MNKSIVPSLEHAFRCRVYGVKPRRNVNYLKTDRGHWIIKGYKEREKAEWVTQLSEALREKGFVHTVQYIPDREGKTIFPFQGKYYTIMKMIDGRESDNASLPDVKKAAETLARFHLAARHFPVIGPFPLDGKPALLDKWESRLEHFERITWQIEHKGPQNRLEQLIAEMAEETIRDGNSILQAAYKMPLTAELYTSFEQGTLAHRDVASHNFLLTPRGNCYLIDLDTVGQDMQLVDLVQFMGRMLLLQEYQMSSFVEAIEAYSSIHYLSDTQIWMIHQLLRYPDNLLREITGIYGNRPGYHMRGVLQLCQMEERLRDDRQRFLRSGEHLFRGSPWGEYHFVG</sequence>
<dbReference type="InterPro" id="IPR002575">
    <property type="entry name" value="Aminoglycoside_PTrfase"/>
</dbReference>
<dbReference type="Gene3D" id="3.90.1200.10">
    <property type="match status" value="1"/>
</dbReference>
<dbReference type="InterPro" id="IPR047175">
    <property type="entry name" value="CotS-like"/>
</dbReference>
<dbReference type="InterPro" id="IPR011009">
    <property type="entry name" value="Kinase-like_dom_sf"/>
</dbReference>
<feature type="domain" description="Aminoglycoside phosphotransferase" evidence="1">
    <location>
        <begin position="28"/>
        <end position="241"/>
    </location>
</feature>
<evidence type="ECO:0000313" key="3">
    <source>
        <dbReference type="Proteomes" id="UP001056500"/>
    </source>
</evidence>
<organism evidence="2 3">
    <name type="scientific">Brevibacillus ruminantium</name>
    <dbReference type="NCBI Taxonomy" id="2950604"/>
    <lineage>
        <taxon>Bacteria</taxon>
        <taxon>Bacillati</taxon>
        <taxon>Bacillota</taxon>
        <taxon>Bacilli</taxon>
        <taxon>Bacillales</taxon>
        <taxon>Paenibacillaceae</taxon>
        <taxon>Brevibacillus</taxon>
    </lineage>
</organism>